<dbReference type="Proteomes" id="UP001294444">
    <property type="component" value="Unassembled WGS sequence"/>
</dbReference>
<dbReference type="PANTHER" id="PTHR43828">
    <property type="entry name" value="ASPARAGINASE"/>
    <property type="match status" value="1"/>
</dbReference>
<gene>
    <name evidence="6" type="ORF">MEPE_06126</name>
</gene>
<comment type="caution">
    <text evidence="6">The sequence shown here is derived from an EMBL/GenBank/DDBJ whole genome shotgun (WGS) entry which is preliminary data.</text>
</comment>
<dbReference type="PROSITE" id="PS50297">
    <property type="entry name" value="ANK_REP_REGION"/>
    <property type="match status" value="1"/>
</dbReference>
<dbReference type="PROSITE" id="PS50088">
    <property type="entry name" value="ANK_REPEAT"/>
    <property type="match status" value="1"/>
</dbReference>
<feature type="region of interest" description="Disordered" evidence="4">
    <location>
        <begin position="270"/>
        <end position="367"/>
    </location>
</feature>
<dbReference type="Gene3D" id="3.10.260.10">
    <property type="entry name" value="Transcription regulator HTH, APSES-type DNA-binding domain"/>
    <property type="match status" value="1"/>
</dbReference>
<dbReference type="SUPFAM" id="SSF48403">
    <property type="entry name" value="Ankyrin repeat"/>
    <property type="match status" value="1"/>
</dbReference>
<dbReference type="InterPro" id="IPR036770">
    <property type="entry name" value="Ankyrin_rpt-contain_sf"/>
</dbReference>
<dbReference type="EMBL" id="OAPG01000019">
    <property type="protein sequence ID" value="SNX87416.1"/>
    <property type="molecule type" value="Genomic_DNA"/>
</dbReference>
<proteinExistence type="predicted"/>
<dbReference type="InterPro" id="IPR036887">
    <property type="entry name" value="HTH_APSES_sf"/>
</dbReference>
<organism evidence="6 7">
    <name type="scientific">Melanopsichium pennsylvanicum</name>
    <dbReference type="NCBI Taxonomy" id="63383"/>
    <lineage>
        <taxon>Eukaryota</taxon>
        <taxon>Fungi</taxon>
        <taxon>Dikarya</taxon>
        <taxon>Basidiomycota</taxon>
        <taxon>Ustilaginomycotina</taxon>
        <taxon>Ustilaginomycetes</taxon>
        <taxon>Ustilaginales</taxon>
        <taxon>Ustilaginaceae</taxon>
        <taxon>Melanopsichium</taxon>
    </lineage>
</organism>
<dbReference type="PANTHER" id="PTHR43828:SF3">
    <property type="entry name" value="CHROMO DOMAIN-CONTAINING PROTEIN"/>
    <property type="match status" value="1"/>
</dbReference>
<feature type="domain" description="HTH APSES-type" evidence="5">
    <location>
        <begin position="160"/>
        <end position="266"/>
    </location>
</feature>
<dbReference type="Pfam" id="PF04383">
    <property type="entry name" value="KilA-N"/>
    <property type="match status" value="1"/>
</dbReference>
<dbReference type="PROSITE" id="PS51299">
    <property type="entry name" value="HTH_APSES"/>
    <property type="match status" value="1"/>
</dbReference>
<reference evidence="6" key="1">
    <citation type="submission" date="2023-10" db="EMBL/GenBank/DDBJ databases">
        <authorList>
            <person name="Guldener U."/>
        </authorList>
    </citation>
    <scope>NUCLEOTIDE SEQUENCE</scope>
    <source>
        <strain evidence="6">Mp4</strain>
    </source>
</reference>
<dbReference type="InterPro" id="IPR051642">
    <property type="entry name" value="SWI6-like"/>
</dbReference>
<dbReference type="SUPFAM" id="SSF54616">
    <property type="entry name" value="DNA-binding domain of Mlu1-box binding protein MBP1"/>
    <property type="match status" value="1"/>
</dbReference>
<feature type="region of interest" description="Disordered" evidence="4">
    <location>
        <begin position="113"/>
        <end position="135"/>
    </location>
</feature>
<feature type="compositionally biased region" description="Low complexity" evidence="4">
    <location>
        <begin position="114"/>
        <end position="128"/>
    </location>
</feature>
<dbReference type="GO" id="GO:0003677">
    <property type="term" value="F:DNA binding"/>
    <property type="evidence" value="ECO:0007669"/>
    <property type="project" value="InterPro"/>
</dbReference>
<dbReference type="SMART" id="SM00248">
    <property type="entry name" value="ANK"/>
    <property type="match status" value="2"/>
</dbReference>
<evidence type="ECO:0000256" key="4">
    <source>
        <dbReference type="SAM" id="MobiDB-lite"/>
    </source>
</evidence>
<evidence type="ECO:0000256" key="3">
    <source>
        <dbReference type="PROSITE-ProRule" id="PRU00023"/>
    </source>
</evidence>
<protein>
    <submittedName>
        <fullName evidence="6">Related to transcription factor MBP1</fullName>
    </submittedName>
</protein>
<dbReference type="GO" id="GO:0030907">
    <property type="term" value="C:MBF transcription complex"/>
    <property type="evidence" value="ECO:0007669"/>
    <property type="project" value="TreeGrafter"/>
</dbReference>
<name>A0AAJ4XSY4_9BASI</name>
<dbReference type="InterPro" id="IPR003163">
    <property type="entry name" value="Tscrpt_reg_HTH_APSES-type"/>
</dbReference>
<dbReference type="GO" id="GO:0001228">
    <property type="term" value="F:DNA-binding transcription activator activity, RNA polymerase II-specific"/>
    <property type="evidence" value="ECO:0007669"/>
    <property type="project" value="UniProtKB-ARBA"/>
</dbReference>
<keyword evidence="1" id="KW-0677">Repeat</keyword>
<dbReference type="SMART" id="SM01252">
    <property type="entry name" value="KilA-N"/>
    <property type="match status" value="1"/>
</dbReference>
<feature type="region of interest" description="Disordered" evidence="4">
    <location>
        <begin position="1056"/>
        <end position="1107"/>
    </location>
</feature>
<evidence type="ECO:0000313" key="6">
    <source>
        <dbReference type="EMBL" id="SNX87416.1"/>
    </source>
</evidence>
<feature type="compositionally biased region" description="Polar residues" evidence="4">
    <location>
        <begin position="1066"/>
        <end position="1082"/>
    </location>
</feature>
<dbReference type="GO" id="GO:0033309">
    <property type="term" value="C:SBF transcription complex"/>
    <property type="evidence" value="ECO:0007669"/>
    <property type="project" value="TreeGrafter"/>
</dbReference>
<evidence type="ECO:0000256" key="1">
    <source>
        <dbReference type="ARBA" id="ARBA00022737"/>
    </source>
</evidence>
<dbReference type="InterPro" id="IPR018004">
    <property type="entry name" value="KilA/APSES_HTH"/>
</dbReference>
<accession>A0AAJ4XSY4</accession>
<dbReference type="InterPro" id="IPR002110">
    <property type="entry name" value="Ankyrin_rpt"/>
</dbReference>
<dbReference type="AlphaFoldDB" id="A0AAJ4XSY4"/>
<evidence type="ECO:0000259" key="5">
    <source>
        <dbReference type="PROSITE" id="PS51299"/>
    </source>
</evidence>
<evidence type="ECO:0000256" key="2">
    <source>
        <dbReference type="ARBA" id="ARBA00023043"/>
    </source>
</evidence>
<feature type="region of interest" description="Disordered" evidence="4">
    <location>
        <begin position="401"/>
        <end position="498"/>
    </location>
</feature>
<evidence type="ECO:0000313" key="7">
    <source>
        <dbReference type="Proteomes" id="UP001294444"/>
    </source>
</evidence>
<keyword evidence="2 3" id="KW-0040">ANK repeat</keyword>
<feature type="repeat" description="ANK" evidence="3">
    <location>
        <begin position="720"/>
        <end position="752"/>
    </location>
</feature>
<dbReference type="FunFam" id="3.10.260.10:FF:000001">
    <property type="entry name" value="APSES transcription factor (MbpA)"/>
    <property type="match status" value="1"/>
</dbReference>
<dbReference type="Gene3D" id="1.25.40.20">
    <property type="entry name" value="Ankyrin repeat-containing domain"/>
    <property type="match status" value="1"/>
</dbReference>
<feature type="compositionally biased region" description="Gly residues" evidence="4">
    <location>
        <begin position="1089"/>
        <end position="1100"/>
    </location>
</feature>
<keyword evidence="7" id="KW-1185">Reference proteome</keyword>
<feature type="compositionally biased region" description="Low complexity" evidence="4">
    <location>
        <begin position="275"/>
        <end position="309"/>
    </location>
</feature>
<sequence length="1107" mass="115765">MPLNPTTSFNSTASNKHAHEPHYSIQDANLHSNSNPLQPVQQVAASSLFHPDTSLDGSLKHSAHSNSSLGSTTTSVLQRARLLSSDLLHNMSSTAASGASAASETLQRVMGQGAASAAATNRASTTPAQTGPLTPAQLKNMTPAQANAALQNPVGNVPTVYLATYSNVPVYEITVRGIAVMRRRGDGWLNATQILKIAGIEKTRRTKILEKSILTGEHEKIQGGYGKFQGTWIPLQRAQQVAAEYNVSHLLQPILEFDPATADQIPKLYQRKKPASSARNSSAAAINDGRSATPTKSYSPTPSSVSGPSQQPRFLSLRPPKHAQQRDLSPALFMPPGASGLLGSFATQNATPPSGPQAIPPGSSQAEQDALRSYNVFGYTPHGVPLPSAGTADDTTAAATAAATAAGHKRAAKQADQQGASAAKRSRLTSPQRDSTLLLGPSPVKDLNALGPAGGSLRAASAPRGHRMAVGPPDTAGRDGTVPRYADRALPPKPYDEGEKRMRDHLVSLFADDSVIQGANEASSAINTSPSAAASKASASASTTAAADGADAQEAFVAKLDNLLSDLRERKSLGGLGASGSDGPKPTVDLVTDDHGHTALHWASALCRLKLVRTLVARPPWQGGANVHAGNHAGETALHRSVLVTNSYDASSFPTLLNLLASSLNTRDFKKRTVLHHIALVAALKGRAASARYYLACVLEHVASETTSKYKGLVDAQDEDGETALGIVARLGNASMVRMLLDVGARKDLPNALGIRPSDWGIESSSSDTNHDNASSVTGASTISSLPPFTAADLATTNPSDIISSLTRPSAVPVMKSGDVRDQLSSTLDDLQSTFERELKEKQDALSTVQSHLQAATRDLAARRKTVLGAQGRVAERDEAKQRVRNLTRAIVQQLGLEEAESWSVIEQLVAEAEAADANAGAKTSTDSNTMDVNGDVKPVVDGSEGFVSELLSSSSIQSELNKSATAEMVEKEELVRLRFLVNFYDQTVSALSDTISTMEETSARKEAQCKQVVAICANIPQDKVEGMLDELLTAMESDGPDVDLARVAGFMSKVGKEDAPPKGVSASTSGSTNVSGETHATSVLGDAGESGGGGGGKVGANGDINV</sequence>